<comment type="caution">
    <text evidence="6">The sequence shown here is derived from an EMBL/GenBank/DDBJ whole genome shotgun (WGS) entry which is preliminary data.</text>
</comment>
<reference evidence="7" key="1">
    <citation type="journal article" date="2019" name="Int. J. Syst. Evol. Microbiol.">
        <title>The Global Catalogue of Microorganisms (GCM) 10K type strain sequencing project: providing services to taxonomists for standard genome sequencing and annotation.</title>
        <authorList>
            <consortium name="The Broad Institute Genomics Platform"/>
            <consortium name="The Broad Institute Genome Sequencing Center for Infectious Disease"/>
            <person name="Wu L."/>
            <person name="Ma J."/>
        </authorList>
    </citation>
    <scope>NUCLEOTIDE SEQUENCE [LARGE SCALE GENOMIC DNA]</scope>
    <source>
        <strain evidence="7">TISTR 2562</strain>
    </source>
</reference>
<accession>A0ABW5U3R9</accession>
<evidence type="ECO:0000256" key="1">
    <source>
        <dbReference type="ARBA" id="ARBA00022729"/>
    </source>
</evidence>
<dbReference type="Pfam" id="PF10531">
    <property type="entry name" value="SLBB"/>
    <property type="match status" value="1"/>
</dbReference>
<keyword evidence="1 2" id="KW-0732">Signal</keyword>
<proteinExistence type="predicted"/>
<evidence type="ECO:0000256" key="2">
    <source>
        <dbReference type="SAM" id="SignalP"/>
    </source>
</evidence>
<dbReference type="RefSeq" id="WP_386374152.1">
    <property type="nucleotide sequence ID" value="NZ_JBHUMP010000008.1"/>
</dbReference>
<keyword evidence="7" id="KW-1185">Reference proteome</keyword>
<dbReference type="Pfam" id="PF02563">
    <property type="entry name" value="Poly_export"/>
    <property type="match status" value="1"/>
</dbReference>
<evidence type="ECO:0000259" key="5">
    <source>
        <dbReference type="Pfam" id="PF25994"/>
    </source>
</evidence>
<feature type="domain" description="Polysaccharide export protein N-terminal" evidence="3">
    <location>
        <begin position="37"/>
        <end position="121"/>
    </location>
</feature>
<dbReference type="EMBL" id="JBHUMP010000008">
    <property type="protein sequence ID" value="MFD2740003.1"/>
    <property type="molecule type" value="Genomic_DNA"/>
</dbReference>
<dbReference type="Pfam" id="PF25994">
    <property type="entry name" value="HH_AprE"/>
    <property type="match status" value="1"/>
</dbReference>
<dbReference type="InterPro" id="IPR058781">
    <property type="entry name" value="HH_AprE-like"/>
</dbReference>
<dbReference type="Proteomes" id="UP001597474">
    <property type="component" value="Unassembled WGS sequence"/>
</dbReference>
<evidence type="ECO:0000259" key="4">
    <source>
        <dbReference type="Pfam" id="PF10531"/>
    </source>
</evidence>
<gene>
    <name evidence="6" type="ORF">ACFSUD_10515</name>
</gene>
<feature type="chain" id="PRO_5047266742" evidence="2">
    <location>
        <begin position="22"/>
        <end position="423"/>
    </location>
</feature>
<feature type="domain" description="AprE-like long alpha-helical hairpin" evidence="5">
    <location>
        <begin position="177"/>
        <end position="359"/>
    </location>
</feature>
<evidence type="ECO:0000313" key="6">
    <source>
        <dbReference type="EMBL" id="MFD2740003.1"/>
    </source>
</evidence>
<feature type="signal peptide" evidence="2">
    <location>
        <begin position="1"/>
        <end position="21"/>
    </location>
</feature>
<dbReference type="Gene3D" id="3.30.1950.10">
    <property type="entry name" value="wza like domain"/>
    <property type="match status" value="1"/>
</dbReference>
<dbReference type="InterPro" id="IPR019554">
    <property type="entry name" value="Soluble_ligand-bd"/>
</dbReference>
<dbReference type="InterPro" id="IPR003715">
    <property type="entry name" value="Poly_export_N"/>
</dbReference>
<dbReference type="InterPro" id="IPR049712">
    <property type="entry name" value="Poly_export"/>
</dbReference>
<feature type="domain" description="Soluble ligand binding" evidence="4">
    <location>
        <begin position="127"/>
        <end position="157"/>
    </location>
</feature>
<evidence type="ECO:0000313" key="7">
    <source>
        <dbReference type="Proteomes" id="UP001597474"/>
    </source>
</evidence>
<evidence type="ECO:0000259" key="3">
    <source>
        <dbReference type="Pfam" id="PF02563"/>
    </source>
</evidence>
<name>A0ABW5U3R9_9RHOB</name>
<protein>
    <submittedName>
        <fullName evidence="6">Polysaccharide biosynthesis/export family protein</fullName>
    </submittedName>
</protein>
<sequence>MLQFAALLAFACVVSVSAAFAQELAQEDDPGQSGDVAQYLLGVSDRIAIRMLAWDAATLTFRSLTEIEGEYTVTAEGKLQLPLVGALKAAGSTPDALAATITERMQQIFGFNEAPSTTVEVRTYRPVYVMGDVQRPSAYEYRPGLRADQALAMAGGVFRSESGERGLMRAQIRDAGQLRELQIERVQLAVQAARLEAETTQAESVDFPERMSHPEGETALAQIYERERRVFDSRKESLRRGLASLDKSEALLATETAALEEKLQGLARQIEMMTTQTGNMEQLLERGLARSPTLISLQSSLIDLQARETDTETALFRARQQVMDIERSRIDLEARRQEEALTQLQRVKSDLAQIDARLTMLIALQNEGDAEIAAMAQDLELRPVFRVTREDGSSFLAERTMVLQPLDVLEVELIAVPSDLPGQ</sequence>
<dbReference type="PANTHER" id="PTHR33619:SF3">
    <property type="entry name" value="POLYSACCHARIDE EXPORT PROTEIN GFCE-RELATED"/>
    <property type="match status" value="1"/>
</dbReference>
<organism evidence="6 7">
    <name type="scientific">Sulfitobacter aestuarii</name>
    <dbReference type="NCBI Taxonomy" id="2161676"/>
    <lineage>
        <taxon>Bacteria</taxon>
        <taxon>Pseudomonadati</taxon>
        <taxon>Pseudomonadota</taxon>
        <taxon>Alphaproteobacteria</taxon>
        <taxon>Rhodobacterales</taxon>
        <taxon>Roseobacteraceae</taxon>
        <taxon>Sulfitobacter</taxon>
    </lineage>
</organism>
<dbReference type="PANTHER" id="PTHR33619">
    <property type="entry name" value="POLYSACCHARIDE EXPORT PROTEIN GFCE-RELATED"/>
    <property type="match status" value="1"/>
</dbReference>